<dbReference type="Pfam" id="PF18962">
    <property type="entry name" value="Por_Secre_tail"/>
    <property type="match status" value="1"/>
</dbReference>
<comment type="caution">
    <text evidence="2">The sequence shown here is derived from an EMBL/GenBank/DDBJ whole genome shotgun (WGS) entry which is preliminary data.</text>
</comment>
<reference evidence="2 3" key="1">
    <citation type="submission" date="2018-09" db="EMBL/GenBank/DDBJ databases">
        <authorList>
            <person name="Zeman M."/>
            <person name="Pardy F."/>
        </authorList>
    </citation>
    <scope>NUCLEOTIDE SEQUENCE [LARGE SCALE GENOMIC DNA]</scope>
    <source>
        <strain evidence="2 3">CCM 8852</strain>
    </source>
</reference>
<evidence type="ECO:0000313" key="3">
    <source>
        <dbReference type="Proteomes" id="UP000284250"/>
    </source>
</evidence>
<organism evidence="2 3">
    <name type="scientific">Hymenobacter rubripertinctus</name>
    <dbReference type="NCBI Taxonomy" id="2029981"/>
    <lineage>
        <taxon>Bacteria</taxon>
        <taxon>Pseudomonadati</taxon>
        <taxon>Bacteroidota</taxon>
        <taxon>Cytophagia</taxon>
        <taxon>Cytophagales</taxon>
        <taxon>Hymenobacteraceae</taxon>
        <taxon>Hymenobacter</taxon>
    </lineage>
</organism>
<gene>
    <name evidence="2" type="ORF">D0T11_21870</name>
</gene>
<proteinExistence type="predicted"/>
<reference evidence="2 3" key="2">
    <citation type="submission" date="2019-01" db="EMBL/GenBank/DDBJ databases">
        <title>Hymenobacter humicola sp. nov., isolated from soils in Antarctica.</title>
        <authorList>
            <person name="Sedlacek I."/>
            <person name="Holochova P."/>
            <person name="Kralova S."/>
            <person name="Pantucek R."/>
            <person name="Stankova E."/>
            <person name="Vrbovska V."/>
            <person name="Kristofova L."/>
            <person name="Svec P."/>
            <person name="Busse H.-J."/>
        </authorList>
    </citation>
    <scope>NUCLEOTIDE SEQUENCE [LARGE SCALE GENOMIC DNA]</scope>
    <source>
        <strain evidence="2 3">CCM 8852</strain>
    </source>
</reference>
<dbReference type="RefSeq" id="WP_147374819.1">
    <property type="nucleotide sequence ID" value="NZ_QYCN01000141.1"/>
</dbReference>
<keyword evidence="3" id="KW-1185">Reference proteome</keyword>
<dbReference type="Proteomes" id="UP000284250">
    <property type="component" value="Unassembled WGS sequence"/>
</dbReference>
<dbReference type="EMBL" id="QYCN01000141">
    <property type="protein sequence ID" value="RIY04103.1"/>
    <property type="molecule type" value="Genomic_DNA"/>
</dbReference>
<feature type="domain" description="Secretion system C-terminal sorting" evidence="1">
    <location>
        <begin position="12"/>
        <end position="79"/>
    </location>
</feature>
<dbReference type="OrthoDB" id="862563at2"/>
<protein>
    <submittedName>
        <fullName evidence="2">T9SS C-terminal target domain-containing protein</fullName>
    </submittedName>
</protein>
<dbReference type="NCBIfam" id="TIGR04183">
    <property type="entry name" value="Por_Secre_tail"/>
    <property type="match status" value="1"/>
</dbReference>
<name>A0A418QFX0_9BACT</name>
<dbReference type="AlphaFoldDB" id="A0A418QFX0"/>
<evidence type="ECO:0000313" key="2">
    <source>
        <dbReference type="EMBL" id="RIY04103.1"/>
    </source>
</evidence>
<evidence type="ECO:0000259" key="1">
    <source>
        <dbReference type="Pfam" id="PF18962"/>
    </source>
</evidence>
<accession>A0A418QFX0</accession>
<dbReference type="InterPro" id="IPR026444">
    <property type="entry name" value="Secre_tail"/>
</dbReference>
<feature type="non-terminal residue" evidence="2">
    <location>
        <position position="1"/>
    </location>
</feature>
<sequence>LSTSVADKAVSLFPNPASDVLTISLANRAVVLSATVTDLRGARVAGARFENGQLNVAALANGVYMLTVSDGQKSFHERFVKH</sequence>